<evidence type="ECO:0000313" key="4">
    <source>
        <dbReference type="Proteomes" id="UP000327044"/>
    </source>
</evidence>
<dbReference type="OrthoDB" id="429145at2759"/>
<dbReference type="Proteomes" id="UP000327044">
    <property type="component" value="Unassembled WGS sequence"/>
</dbReference>
<dbReference type="SMART" id="SM01057">
    <property type="entry name" value="Carb_anhydrase"/>
    <property type="match status" value="1"/>
</dbReference>
<gene>
    <name evidence="3" type="ORF">PPYR_03974</name>
</gene>
<dbReference type="PANTHER" id="PTHR18952:SF233">
    <property type="entry name" value="CARBONIC ANHYDRASE 14"/>
    <property type="match status" value="1"/>
</dbReference>
<sequence length="291" mass="34021">MEDEQVMEEEENIEDKAEWFQKLVDKEGLLESPINICLSICTPLDLPSIDWYYLDVIPKKVKLTNTGRTLLMSINYIHARPFVSSGPFCGNFEFSQLHFHWGANDMKGSEHSADGVTYPLEMHVVYFRSMYVTHEAALRQKDGVAVFVYLFKLQAAINPIMQLLVEAIPRVQKPRTSTRFKNIPLQFLLKKFQMDYFLYWGSVRTNAFIHFIFWLICREPIGITREQMEAFRMLLDNDEKPLLSNYRPIQEKGKRRLFHVSSGTVKYATLLPISQESEEFCLQREITLTSE</sequence>
<dbReference type="PROSITE" id="PS51144">
    <property type="entry name" value="ALPHA_CA_2"/>
    <property type="match status" value="1"/>
</dbReference>
<dbReference type="GO" id="GO:0008270">
    <property type="term" value="F:zinc ion binding"/>
    <property type="evidence" value="ECO:0007669"/>
    <property type="project" value="InterPro"/>
</dbReference>
<evidence type="ECO:0000256" key="1">
    <source>
        <dbReference type="ARBA" id="ARBA00010718"/>
    </source>
</evidence>
<evidence type="ECO:0000259" key="2">
    <source>
        <dbReference type="PROSITE" id="PS51144"/>
    </source>
</evidence>
<evidence type="ECO:0000313" key="3">
    <source>
        <dbReference type="EMBL" id="KAB0801788.1"/>
    </source>
</evidence>
<dbReference type="Gene3D" id="3.10.200.10">
    <property type="entry name" value="Alpha carbonic anhydrase"/>
    <property type="match status" value="1"/>
</dbReference>
<proteinExistence type="inferred from homology"/>
<dbReference type="SUPFAM" id="SSF51069">
    <property type="entry name" value="Carbonic anhydrase"/>
    <property type="match status" value="1"/>
</dbReference>
<dbReference type="PANTHER" id="PTHR18952">
    <property type="entry name" value="CARBONIC ANHYDRASE"/>
    <property type="match status" value="1"/>
</dbReference>
<feature type="domain" description="Alpha-carbonic anhydrase" evidence="2">
    <location>
        <begin position="9"/>
        <end position="261"/>
    </location>
</feature>
<dbReference type="Pfam" id="PF00194">
    <property type="entry name" value="Carb_anhydrase"/>
    <property type="match status" value="1"/>
</dbReference>
<dbReference type="EMBL" id="VVIM01000002">
    <property type="protein sequence ID" value="KAB0801788.1"/>
    <property type="molecule type" value="Genomic_DNA"/>
</dbReference>
<dbReference type="InterPro" id="IPR023561">
    <property type="entry name" value="Carbonic_anhydrase_a-class"/>
</dbReference>
<accession>A0A5N4AX08</accession>
<organism evidence="3 4">
    <name type="scientific">Photinus pyralis</name>
    <name type="common">Common eastern firefly</name>
    <name type="synonym">Lampyris pyralis</name>
    <dbReference type="NCBI Taxonomy" id="7054"/>
    <lineage>
        <taxon>Eukaryota</taxon>
        <taxon>Metazoa</taxon>
        <taxon>Ecdysozoa</taxon>
        <taxon>Arthropoda</taxon>
        <taxon>Hexapoda</taxon>
        <taxon>Insecta</taxon>
        <taxon>Pterygota</taxon>
        <taxon>Neoptera</taxon>
        <taxon>Endopterygota</taxon>
        <taxon>Coleoptera</taxon>
        <taxon>Polyphaga</taxon>
        <taxon>Elateriformia</taxon>
        <taxon>Elateroidea</taxon>
        <taxon>Lampyridae</taxon>
        <taxon>Lampyrinae</taxon>
        <taxon>Photinus</taxon>
    </lineage>
</organism>
<dbReference type="InterPro" id="IPR001148">
    <property type="entry name" value="CA_dom"/>
</dbReference>
<dbReference type="GO" id="GO:0005737">
    <property type="term" value="C:cytoplasm"/>
    <property type="evidence" value="ECO:0007669"/>
    <property type="project" value="TreeGrafter"/>
</dbReference>
<comment type="caution">
    <text evidence="3">The sequence shown here is derived from an EMBL/GenBank/DDBJ whole genome shotgun (WGS) entry which is preliminary data.</text>
</comment>
<comment type="similarity">
    <text evidence="1">Belongs to the alpha-carbonic anhydrase family.</text>
</comment>
<reference evidence="3 4" key="1">
    <citation type="journal article" date="2018" name="Elife">
        <title>Firefly genomes illuminate parallel origins of bioluminescence in beetles.</title>
        <authorList>
            <person name="Fallon T.R."/>
            <person name="Lower S.E."/>
            <person name="Chang C.H."/>
            <person name="Bessho-Uehara M."/>
            <person name="Martin G.J."/>
            <person name="Bewick A.J."/>
            <person name="Behringer M."/>
            <person name="Debat H.J."/>
            <person name="Wong I."/>
            <person name="Day J.C."/>
            <person name="Suvorov A."/>
            <person name="Silva C.J."/>
            <person name="Stanger-Hall K.F."/>
            <person name="Hall D.W."/>
            <person name="Schmitz R.J."/>
            <person name="Nelson D.R."/>
            <person name="Lewis S.M."/>
            <person name="Shigenobu S."/>
            <person name="Bybee S.M."/>
            <person name="Larracuente A.M."/>
            <person name="Oba Y."/>
            <person name="Weng J.K."/>
        </authorList>
    </citation>
    <scope>NUCLEOTIDE SEQUENCE [LARGE SCALE GENOMIC DNA]</scope>
    <source>
        <strain evidence="3">1611_PpyrPB1</strain>
        <tissue evidence="3">Whole body</tissue>
    </source>
</reference>
<keyword evidence="4" id="KW-1185">Reference proteome</keyword>
<protein>
    <recommendedName>
        <fullName evidence="2">Alpha-carbonic anhydrase domain-containing protein</fullName>
    </recommendedName>
</protein>
<dbReference type="InterPro" id="IPR036398">
    <property type="entry name" value="CA_dom_sf"/>
</dbReference>
<dbReference type="InParanoid" id="A0A5N4AX08"/>
<name>A0A5N4AX08_PHOPY</name>
<dbReference type="AlphaFoldDB" id="A0A5N4AX08"/>
<dbReference type="GO" id="GO:0004089">
    <property type="term" value="F:carbonate dehydratase activity"/>
    <property type="evidence" value="ECO:0007669"/>
    <property type="project" value="InterPro"/>
</dbReference>
<dbReference type="CDD" id="cd00326">
    <property type="entry name" value="alpha_CA"/>
    <property type="match status" value="1"/>
</dbReference>